<evidence type="ECO:0000256" key="9">
    <source>
        <dbReference type="ARBA" id="ARBA00023316"/>
    </source>
</evidence>
<dbReference type="Pfam" id="PF02875">
    <property type="entry name" value="Mur_ligase_C"/>
    <property type="match status" value="1"/>
</dbReference>
<dbReference type="UniPathway" id="UPA00219"/>
<evidence type="ECO:0000256" key="5">
    <source>
        <dbReference type="ARBA" id="ARBA00022840"/>
    </source>
</evidence>
<dbReference type="Gene3D" id="3.90.190.20">
    <property type="entry name" value="Mur ligase, C-terminal domain"/>
    <property type="match status" value="1"/>
</dbReference>
<dbReference type="InterPro" id="IPR036565">
    <property type="entry name" value="Mur-like_cat_sf"/>
</dbReference>
<dbReference type="InterPro" id="IPR035911">
    <property type="entry name" value="MurE/MurF_N"/>
</dbReference>
<dbReference type="OrthoDB" id="9801978at2"/>
<evidence type="ECO:0000256" key="8">
    <source>
        <dbReference type="ARBA" id="ARBA00023306"/>
    </source>
</evidence>
<dbReference type="GO" id="GO:0008360">
    <property type="term" value="P:regulation of cell shape"/>
    <property type="evidence" value="ECO:0007669"/>
    <property type="project" value="UniProtKB-KW"/>
</dbReference>
<dbReference type="InterPro" id="IPR000713">
    <property type="entry name" value="Mur_ligase_N"/>
</dbReference>
<feature type="domain" description="Mur ligase C-terminal" evidence="12">
    <location>
        <begin position="324"/>
        <end position="447"/>
    </location>
</feature>
<dbReference type="Pfam" id="PF08245">
    <property type="entry name" value="Mur_ligase_M"/>
    <property type="match status" value="1"/>
</dbReference>
<reference evidence="14 15" key="1">
    <citation type="submission" date="2017-12" db="EMBL/GenBank/DDBJ databases">
        <title>Chromulinavorax destructans is a abundant pathogen of dominant heterotrophic picoflagllates.</title>
        <authorList>
            <person name="Deeg C.M."/>
            <person name="Zimmer M."/>
            <person name="Suttle C.A."/>
        </authorList>
    </citation>
    <scope>NUCLEOTIDE SEQUENCE [LARGE SCALE GENOMIC DNA]</scope>
    <source>
        <strain evidence="14 15">SeV1</strain>
    </source>
</reference>
<dbReference type="SUPFAM" id="SSF63418">
    <property type="entry name" value="MurE/MurF N-terminal domain"/>
    <property type="match status" value="1"/>
</dbReference>
<evidence type="ECO:0000259" key="13">
    <source>
        <dbReference type="Pfam" id="PF08245"/>
    </source>
</evidence>
<evidence type="ECO:0000256" key="3">
    <source>
        <dbReference type="ARBA" id="ARBA00022618"/>
    </source>
</evidence>
<comment type="pathway">
    <text evidence="10">Cell wall biogenesis; peptidoglycan biosynthesis.</text>
</comment>
<sequence length="462" mass="50265">MQLDNEFVRNTLSNVQMVNGDFGLNSSFSVDTRTLQAGDIYVALPGKQCDGHQFIKDALAKKASGLVVLASKRAELEALHGNALNSVKILYVEDTLAALITMAKEWRAKFTYPVVGITGSVGKTSTKEMVANILRTSGEPFYVSHGNQNTIIGVALNIFKMRPGLKAAIFEVGISERGAMSKIADMLRPTYALITGIGHAHMQGLGSLAEVAAEKRAIFSCFSAENIGIVNGDQDSIAAISYPYPVLKFGLKTCNQIQARKITIKNNVISFVAKVYKKKFSIMLQGSHEGSVNNALAAIAISHMIDVPTEVAIAGIQKPLAVQGRFEFCHTAEHGIIINDSYNANPESLKAGLLAFNAYETDLNKVLVLGDMLELGNDSAFWHRQMGRFLRKISGVKHLVLIGSMVQWIKKTAPLGMNIEIFETWQQALPTITQLTNEKTITFVKASRGVGLQNVVDAFGMK</sequence>
<keyword evidence="7 10" id="KW-0573">Peptidoglycan synthesis</keyword>
<evidence type="ECO:0000256" key="7">
    <source>
        <dbReference type="ARBA" id="ARBA00022984"/>
    </source>
</evidence>
<protein>
    <recommendedName>
        <fullName evidence="10">UDP-N-acetylmuramoyl-tripeptide--D-alanyl-D-alanine ligase</fullName>
        <ecNumber evidence="10">6.3.2.10</ecNumber>
    </recommendedName>
</protein>
<keyword evidence="6 10" id="KW-0133">Cell shape</keyword>
<evidence type="ECO:0000259" key="11">
    <source>
        <dbReference type="Pfam" id="PF01225"/>
    </source>
</evidence>
<dbReference type="InterPro" id="IPR004101">
    <property type="entry name" value="Mur_ligase_C"/>
</dbReference>
<dbReference type="NCBIfam" id="TIGR01143">
    <property type="entry name" value="murF"/>
    <property type="match status" value="1"/>
</dbReference>
<name>A0A345ZAH1_9BACT</name>
<evidence type="ECO:0000256" key="6">
    <source>
        <dbReference type="ARBA" id="ARBA00022960"/>
    </source>
</evidence>
<accession>A0A345ZAH1</accession>
<dbReference type="GO" id="GO:0047480">
    <property type="term" value="F:UDP-N-acetylmuramoyl-tripeptide-D-alanyl-D-alanine ligase activity"/>
    <property type="evidence" value="ECO:0007669"/>
    <property type="project" value="UniProtKB-EC"/>
</dbReference>
<dbReference type="GO" id="GO:0008766">
    <property type="term" value="F:UDP-N-acetylmuramoylalanyl-D-glutamyl-2,6-diaminopimelate-D-alanyl-D-alanine ligase activity"/>
    <property type="evidence" value="ECO:0007669"/>
    <property type="project" value="RHEA"/>
</dbReference>
<gene>
    <name evidence="14" type="ORF">C0J27_00790</name>
</gene>
<keyword evidence="3 10" id="KW-0132">Cell division</keyword>
<dbReference type="AlphaFoldDB" id="A0A345ZAH1"/>
<keyword evidence="9 10" id="KW-0961">Cell wall biogenesis/degradation</keyword>
<comment type="catalytic activity">
    <reaction evidence="10">
        <text>D-alanyl-D-alanine + UDP-N-acetyl-alpha-D-muramoyl-L-alanyl-gamma-D-glutamyl-meso-2,6-diaminopimelate + ATP = UDP-N-acetyl-alpha-D-muramoyl-L-alanyl-gamma-D-glutamyl-meso-2,6-diaminopimeloyl-D-alanyl-D-alanine + ADP + phosphate + H(+)</text>
        <dbReference type="Rhea" id="RHEA:28374"/>
        <dbReference type="ChEBI" id="CHEBI:15378"/>
        <dbReference type="ChEBI" id="CHEBI:30616"/>
        <dbReference type="ChEBI" id="CHEBI:43474"/>
        <dbReference type="ChEBI" id="CHEBI:57822"/>
        <dbReference type="ChEBI" id="CHEBI:61386"/>
        <dbReference type="ChEBI" id="CHEBI:83905"/>
        <dbReference type="ChEBI" id="CHEBI:456216"/>
        <dbReference type="EC" id="6.3.2.10"/>
    </reaction>
</comment>
<feature type="domain" description="Mur ligase central" evidence="13">
    <location>
        <begin position="117"/>
        <end position="301"/>
    </location>
</feature>
<keyword evidence="4" id="KW-0547">Nucleotide-binding</keyword>
<dbReference type="GO" id="GO:0009252">
    <property type="term" value="P:peptidoglycan biosynthetic process"/>
    <property type="evidence" value="ECO:0007669"/>
    <property type="project" value="UniProtKB-UniPathway"/>
</dbReference>
<dbReference type="PANTHER" id="PTHR43024:SF1">
    <property type="entry name" value="UDP-N-ACETYLMURAMOYL-TRIPEPTIDE--D-ALANYL-D-ALANINE LIGASE"/>
    <property type="match status" value="1"/>
</dbReference>
<proteinExistence type="predicted"/>
<evidence type="ECO:0000313" key="15">
    <source>
        <dbReference type="Proteomes" id="UP000254834"/>
    </source>
</evidence>
<dbReference type="Pfam" id="PF01225">
    <property type="entry name" value="Mur_ligase"/>
    <property type="match status" value="1"/>
</dbReference>
<dbReference type="SUPFAM" id="SSF53623">
    <property type="entry name" value="MurD-like peptide ligases, catalytic domain"/>
    <property type="match status" value="1"/>
</dbReference>
<organism evidence="14 15">
    <name type="scientific">Candidatus Chromulinivorax destructor</name>
    <dbReference type="NCBI Taxonomy" id="2066483"/>
    <lineage>
        <taxon>Bacteria</taxon>
        <taxon>Candidatus Babelota</taxon>
        <taxon>Candidatus Babeliae</taxon>
        <taxon>Candidatus Babeliales</taxon>
        <taxon>Candidatus Chromulinivoraceae</taxon>
        <taxon>Candidatus Chromulinivorax</taxon>
    </lineage>
</organism>
<evidence type="ECO:0000313" key="14">
    <source>
        <dbReference type="EMBL" id="AXK60288.1"/>
    </source>
</evidence>
<evidence type="ECO:0000256" key="1">
    <source>
        <dbReference type="ARBA" id="ARBA00022490"/>
    </source>
</evidence>
<dbReference type="RefSeq" id="WP_115585303.1">
    <property type="nucleotide sequence ID" value="NZ_CP025544.1"/>
</dbReference>
<dbReference type="InterPro" id="IPR051046">
    <property type="entry name" value="MurCDEF_CellWall_CoF430Synth"/>
</dbReference>
<dbReference type="KEGG" id="cdes:C0J27_00790"/>
<dbReference type="Proteomes" id="UP000254834">
    <property type="component" value="Chromosome"/>
</dbReference>
<keyword evidence="1" id="KW-0963">Cytoplasm</keyword>
<dbReference type="Gene3D" id="3.40.1390.10">
    <property type="entry name" value="MurE/MurF, N-terminal domain"/>
    <property type="match status" value="1"/>
</dbReference>
<keyword evidence="5" id="KW-0067">ATP-binding</keyword>
<dbReference type="EMBL" id="CP025544">
    <property type="protein sequence ID" value="AXK60288.1"/>
    <property type="molecule type" value="Genomic_DNA"/>
</dbReference>
<dbReference type="PANTHER" id="PTHR43024">
    <property type="entry name" value="UDP-N-ACETYLMURAMOYL-TRIPEPTIDE--D-ALANYL-D-ALANINE LIGASE"/>
    <property type="match status" value="1"/>
</dbReference>
<comment type="subcellular location">
    <subcellularLocation>
        <location evidence="10">Cytoplasm</location>
    </subcellularLocation>
</comment>
<evidence type="ECO:0000256" key="2">
    <source>
        <dbReference type="ARBA" id="ARBA00022598"/>
    </source>
</evidence>
<feature type="domain" description="Mur ligase N-terminal catalytic" evidence="11">
    <location>
        <begin position="29"/>
        <end position="72"/>
    </location>
</feature>
<keyword evidence="15" id="KW-1185">Reference proteome</keyword>
<dbReference type="InterPro" id="IPR013221">
    <property type="entry name" value="Mur_ligase_cen"/>
</dbReference>
<evidence type="ECO:0000256" key="4">
    <source>
        <dbReference type="ARBA" id="ARBA00022741"/>
    </source>
</evidence>
<evidence type="ECO:0000259" key="12">
    <source>
        <dbReference type="Pfam" id="PF02875"/>
    </source>
</evidence>
<dbReference type="InterPro" id="IPR005863">
    <property type="entry name" value="UDP-N-AcMur_synth"/>
</dbReference>
<dbReference type="GO" id="GO:0005737">
    <property type="term" value="C:cytoplasm"/>
    <property type="evidence" value="ECO:0007669"/>
    <property type="project" value="UniProtKB-SubCell"/>
</dbReference>
<dbReference type="GO" id="GO:0071555">
    <property type="term" value="P:cell wall organization"/>
    <property type="evidence" value="ECO:0007669"/>
    <property type="project" value="UniProtKB-KW"/>
</dbReference>
<comment type="function">
    <text evidence="10">Involved in cell wall formation. Catalyzes the final step in the synthesis of UDP-N-acetylmuramoyl-pentapeptide, the precursor of murein.</text>
</comment>
<evidence type="ECO:0000256" key="10">
    <source>
        <dbReference type="RuleBase" id="RU004136"/>
    </source>
</evidence>
<dbReference type="GO" id="GO:0005524">
    <property type="term" value="F:ATP binding"/>
    <property type="evidence" value="ECO:0007669"/>
    <property type="project" value="UniProtKB-KW"/>
</dbReference>
<dbReference type="Gene3D" id="3.40.1190.10">
    <property type="entry name" value="Mur-like, catalytic domain"/>
    <property type="match status" value="1"/>
</dbReference>
<dbReference type="SUPFAM" id="SSF53244">
    <property type="entry name" value="MurD-like peptide ligases, peptide-binding domain"/>
    <property type="match status" value="1"/>
</dbReference>
<keyword evidence="8 10" id="KW-0131">Cell cycle</keyword>
<dbReference type="EC" id="6.3.2.10" evidence="10"/>
<keyword evidence="2" id="KW-0436">Ligase</keyword>
<dbReference type="InterPro" id="IPR036615">
    <property type="entry name" value="Mur_ligase_C_dom_sf"/>
</dbReference>
<dbReference type="GO" id="GO:0051301">
    <property type="term" value="P:cell division"/>
    <property type="evidence" value="ECO:0007669"/>
    <property type="project" value="UniProtKB-KW"/>
</dbReference>